<dbReference type="Gene3D" id="2.40.420.20">
    <property type="match status" value="1"/>
</dbReference>
<dbReference type="AlphaFoldDB" id="A0A444IRM4"/>
<evidence type="ECO:0000313" key="2">
    <source>
        <dbReference type="EMBL" id="RWX43494.1"/>
    </source>
</evidence>
<proteinExistence type="predicted"/>
<dbReference type="Proteomes" id="UP000286862">
    <property type="component" value="Unassembled WGS sequence"/>
</dbReference>
<feature type="non-terminal residue" evidence="2">
    <location>
        <position position="1"/>
    </location>
</feature>
<dbReference type="EMBL" id="MTKQ01000382">
    <property type="protein sequence ID" value="RWX43494.1"/>
    <property type="molecule type" value="Genomic_DNA"/>
</dbReference>
<name>A0A444IRM4_9BACT</name>
<reference evidence="2 3" key="1">
    <citation type="submission" date="2017-01" db="EMBL/GenBank/DDBJ databases">
        <title>The cable genome- insights into the physiology and evolution of filamentous bacteria capable of sulfide oxidation via long distance electron transfer.</title>
        <authorList>
            <person name="Schreiber L."/>
            <person name="Bjerg J.T."/>
            <person name="Boggild A."/>
            <person name="Van De Vossenberg J."/>
            <person name="Meysman F."/>
            <person name="Nielsen L.P."/>
            <person name="Schramm A."/>
            <person name="Kjeldsen K.U."/>
        </authorList>
    </citation>
    <scope>NUCLEOTIDE SEQUENCE [LARGE SCALE GENOMIC DNA]</scope>
    <source>
        <strain evidence="2">A2</strain>
    </source>
</reference>
<protein>
    <recommendedName>
        <fullName evidence="1">Multidrug resistance protein MdtA-like C-terminal permuted SH3 domain-containing protein</fullName>
    </recommendedName>
</protein>
<evidence type="ECO:0000259" key="1">
    <source>
        <dbReference type="Pfam" id="PF25967"/>
    </source>
</evidence>
<gene>
    <name evidence="2" type="ORF">VT99_13822</name>
</gene>
<feature type="domain" description="Multidrug resistance protein MdtA-like C-terminal permuted SH3" evidence="1">
    <location>
        <begin position="21"/>
        <end position="63"/>
    </location>
</feature>
<dbReference type="Pfam" id="PF25967">
    <property type="entry name" value="RND-MFP_C"/>
    <property type="match status" value="1"/>
</dbReference>
<evidence type="ECO:0000313" key="3">
    <source>
        <dbReference type="Proteomes" id="UP000286862"/>
    </source>
</evidence>
<organism evidence="2 3">
    <name type="scientific">Candidatus Electrothrix marina</name>
    <dbReference type="NCBI Taxonomy" id="1859130"/>
    <lineage>
        <taxon>Bacteria</taxon>
        <taxon>Pseudomonadati</taxon>
        <taxon>Thermodesulfobacteriota</taxon>
        <taxon>Desulfobulbia</taxon>
        <taxon>Desulfobulbales</taxon>
        <taxon>Desulfobulbaceae</taxon>
        <taxon>Candidatus Electrothrix</taxon>
    </lineage>
</organism>
<comment type="caution">
    <text evidence="2">The sequence shown here is derived from an EMBL/GenBank/DDBJ whole genome shotgun (WGS) entry which is preliminary data.</text>
</comment>
<sequence>VWCFLENVFALPRAAVSFEQTVYVVEENRLHTRNVEVARIEESTAFIIAGLKEGEQVIITRLENPLENSLVSILEPASEEAGE</sequence>
<dbReference type="InterPro" id="IPR058627">
    <property type="entry name" value="MdtA-like_C"/>
</dbReference>
<accession>A0A444IRM4</accession>